<dbReference type="STRING" id="928724.SacglDRAFT_00907"/>
<protein>
    <submittedName>
        <fullName evidence="1">Uncharacterized protein</fullName>
    </submittedName>
</protein>
<dbReference type="HOGENOM" id="CLU_3276217_0_0_11"/>
<reference evidence="2" key="2">
    <citation type="submission" date="2012-01" db="EMBL/GenBank/DDBJ databases">
        <title>Noncontiguous Finished sequence of chromosome of Saccharomonospora glauca K62.</title>
        <authorList>
            <consortium name="US DOE Joint Genome Institute"/>
            <person name="Lucas S."/>
            <person name="Han J."/>
            <person name="Lapidus A."/>
            <person name="Cheng J.-F."/>
            <person name="Goodwin L."/>
            <person name="Pitluck S."/>
            <person name="Peters L."/>
            <person name="Mikhailova N."/>
            <person name="Held B."/>
            <person name="Detter J.C."/>
            <person name="Han C."/>
            <person name="Tapia R."/>
            <person name="Land M."/>
            <person name="Hauser L."/>
            <person name="Kyrpides N."/>
            <person name="Ivanova N."/>
            <person name="Pagani I."/>
            <person name="Brambilla E.-M."/>
            <person name="Klenk H.-P."/>
            <person name="Woyke T."/>
        </authorList>
    </citation>
    <scope>NUCLEOTIDE SEQUENCE [LARGE SCALE GENOMIC DNA]</scope>
    <source>
        <strain evidence="2">K62</strain>
    </source>
</reference>
<accession>I1CYS1</accession>
<name>I1CYS1_9PSEU</name>
<proteinExistence type="predicted"/>
<gene>
    <name evidence="1" type="ORF">SacglDRAFT_00907</name>
</gene>
<evidence type="ECO:0000313" key="1">
    <source>
        <dbReference type="EMBL" id="EIE97845.1"/>
    </source>
</evidence>
<keyword evidence="2" id="KW-1185">Reference proteome</keyword>
<dbReference type="AlphaFoldDB" id="I1CYS1"/>
<dbReference type="EMBL" id="CM001484">
    <property type="protein sequence ID" value="EIE97845.1"/>
    <property type="molecule type" value="Genomic_DNA"/>
</dbReference>
<dbReference type="Proteomes" id="UP000005087">
    <property type="component" value="Chromosome"/>
</dbReference>
<reference evidence="1 2" key="1">
    <citation type="submission" date="2011-09" db="EMBL/GenBank/DDBJ databases">
        <authorList>
            <consortium name="US DOE Joint Genome Institute (JGI-PGF)"/>
            <person name="Lucas S."/>
            <person name="Han J."/>
            <person name="Lapidus A."/>
            <person name="Cheng J.-F."/>
            <person name="Goodwin L."/>
            <person name="Pitluck S."/>
            <person name="Peters L."/>
            <person name="Land M.L."/>
            <person name="Hauser L."/>
            <person name="Brambilla E."/>
            <person name="Klenk H.-P."/>
            <person name="Woyke T.J."/>
        </authorList>
    </citation>
    <scope>NUCLEOTIDE SEQUENCE [LARGE SCALE GENOMIC DNA]</scope>
    <source>
        <strain evidence="1 2">K62</strain>
    </source>
</reference>
<organism evidence="1 2">
    <name type="scientific">Saccharomonospora glauca K62</name>
    <dbReference type="NCBI Taxonomy" id="928724"/>
    <lineage>
        <taxon>Bacteria</taxon>
        <taxon>Bacillati</taxon>
        <taxon>Actinomycetota</taxon>
        <taxon>Actinomycetes</taxon>
        <taxon>Pseudonocardiales</taxon>
        <taxon>Pseudonocardiaceae</taxon>
        <taxon>Saccharomonospora</taxon>
    </lineage>
</organism>
<evidence type="ECO:0000313" key="2">
    <source>
        <dbReference type="Proteomes" id="UP000005087"/>
    </source>
</evidence>
<sequence>MRHVVGGVATTMLTAVAAPDLLGYDGSGRLPHAAGSKANGD</sequence>